<evidence type="ECO:0000256" key="3">
    <source>
        <dbReference type="SAM" id="Phobius"/>
    </source>
</evidence>
<dbReference type="AlphaFoldDB" id="A0AA39HI86"/>
<evidence type="ECO:0000313" key="5">
    <source>
        <dbReference type="Proteomes" id="UP001175271"/>
    </source>
</evidence>
<reference evidence="4" key="1">
    <citation type="submission" date="2023-06" db="EMBL/GenBank/DDBJ databases">
        <title>Genomic analysis of the entomopathogenic nematode Steinernema hermaphroditum.</title>
        <authorList>
            <person name="Schwarz E.M."/>
            <person name="Heppert J.K."/>
            <person name="Baniya A."/>
            <person name="Schwartz H.T."/>
            <person name="Tan C.-H."/>
            <person name="Antoshechkin I."/>
            <person name="Sternberg P.W."/>
            <person name="Goodrich-Blair H."/>
            <person name="Dillman A.R."/>
        </authorList>
    </citation>
    <scope>NUCLEOTIDE SEQUENCE</scope>
    <source>
        <strain evidence="4">PS9179</strain>
        <tissue evidence="4">Whole animal</tissue>
    </source>
</reference>
<comment type="caution">
    <text evidence="4">The sequence shown here is derived from an EMBL/GenBank/DDBJ whole genome shotgun (WGS) entry which is preliminary data.</text>
</comment>
<evidence type="ECO:0000313" key="4">
    <source>
        <dbReference type="EMBL" id="KAK0405930.1"/>
    </source>
</evidence>
<proteinExistence type="inferred from homology"/>
<sequence>MVDVDSERILRKIADFHVLLLQVVRRINQCLPPVLLYSVLVLRVIQQKLLQNERLVTFLAASTTSLPSDARASKCIATLGAVEHNFSSPAWPTGGREIDCHFNLNVACYAFVPASQPHSMEYGCEKRPQCEKDGPKCFETAEHNGDLGKLCCCANSMCNLPTSVEKLLPTPRTAAPAQLFRGNIDNSEVIYPEDIKWWKVPLLFVCSTVMMFFTLALVFWYIFNQLKLMNDETEEIDERIKTRLIRARNGALSWTKAKMERAAKIVQGEEVLPLEKLIISPKREESNPSTKDLVCRDANGHAVDWFITVKHAKAPSAATITSANPGNFVDEENFIEAGAVVQTILGISAHKDANVEAYSDQPPSDRKGRKVGNSNCAHAKGLYAANDKTGFHMLHNLPWGPYFTKIEKFSDPKHWFRDSSTTGGQAKGQLFLCTSLGAASMDAMVEVLNDAQVKPYYCKGNCRVQPDMSRTFQEPGIKDSLLSLGRTQLRVLYHGKPGMYTDNKGETHQKEFDTYLGVISRHNGDVYFAAQSWTKTDRAGGQPSYCARMLDDSLHCLIRIVHHGFGGQDNVTHHQDHSKLLLELPSKENYDPRWLYTLGSNAADTQMLRGAITIGLKNKEANMAFRCSLLLLDFEGYYRNKKGEEITIDEDDGKLIFRQVCASCDKDSRCTTEFKDYNVMHDKVKARRESKKK</sequence>
<keyword evidence="2" id="KW-0378">Hydrolase</keyword>
<dbReference type="GO" id="GO:0004531">
    <property type="term" value="F:deoxyribonuclease II activity"/>
    <property type="evidence" value="ECO:0007669"/>
    <property type="project" value="InterPro"/>
</dbReference>
<comment type="similarity">
    <text evidence="1">Belongs to the DNase II family.</text>
</comment>
<name>A0AA39HI86_9BILA</name>
<dbReference type="PANTHER" id="PTHR10858:SF23">
    <property type="entry name" value="DEOXYRIBONUCLEASE II"/>
    <property type="match status" value="1"/>
</dbReference>
<evidence type="ECO:0000256" key="1">
    <source>
        <dbReference type="ARBA" id="ARBA00007527"/>
    </source>
</evidence>
<keyword evidence="5" id="KW-1185">Reference proteome</keyword>
<accession>A0AA39HI86</accession>
<keyword evidence="3" id="KW-0812">Transmembrane</keyword>
<organism evidence="4 5">
    <name type="scientific">Steinernema hermaphroditum</name>
    <dbReference type="NCBI Taxonomy" id="289476"/>
    <lineage>
        <taxon>Eukaryota</taxon>
        <taxon>Metazoa</taxon>
        <taxon>Ecdysozoa</taxon>
        <taxon>Nematoda</taxon>
        <taxon>Chromadorea</taxon>
        <taxon>Rhabditida</taxon>
        <taxon>Tylenchina</taxon>
        <taxon>Panagrolaimomorpha</taxon>
        <taxon>Strongyloidoidea</taxon>
        <taxon>Steinernematidae</taxon>
        <taxon>Steinernema</taxon>
    </lineage>
</organism>
<dbReference type="Pfam" id="PF03265">
    <property type="entry name" value="DNase_II"/>
    <property type="match status" value="1"/>
</dbReference>
<dbReference type="GO" id="GO:0006309">
    <property type="term" value="P:apoptotic DNA fragmentation"/>
    <property type="evidence" value="ECO:0007669"/>
    <property type="project" value="TreeGrafter"/>
</dbReference>
<dbReference type="Proteomes" id="UP001175271">
    <property type="component" value="Unassembled WGS sequence"/>
</dbReference>
<dbReference type="EMBL" id="JAUCMV010000004">
    <property type="protein sequence ID" value="KAK0405930.1"/>
    <property type="molecule type" value="Genomic_DNA"/>
</dbReference>
<dbReference type="InterPro" id="IPR004947">
    <property type="entry name" value="DNase_II"/>
</dbReference>
<keyword evidence="3" id="KW-0472">Membrane</keyword>
<gene>
    <name evidence="4" type="ORF">QR680_018269</name>
</gene>
<protein>
    <submittedName>
        <fullName evidence="4">Uncharacterized protein</fullName>
    </submittedName>
</protein>
<keyword evidence="3" id="KW-1133">Transmembrane helix</keyword>
<evidence type="ECO:0000256" key="2">
    <source>
        <dbReference type="ARBA" id="ARBA00022801"/>
    </source>
</evidence>
<feature type="transmembrane region" description="Helical" evidence="3">
    <location>
        <begin position="202"/>
        <end position="223"/>
    </location>
</feature>
<dbReference type="PANTHER" id="PTHR10858">
    <property type="entry name" value="DEOXYRIBONUCLEASE II"/>
    <property type="match status" value="1"/>
</dbReference>